<dbReference type="EMBL" id="LT934122">
    <property type="protein sequence ID" value="VAI63425.1"/>
    <property type="molecule type" value="Genomic_DNA"/>
</dbReference>
<evidence type="ECO:0000313" key="3">
    <source>
        <dbReference type="Proteomes" id="UP000324705"/>
    </source>
</evidence>
<evidence type="ECO:0000256" key="1">
    <source>
        <dbReference type="SAM" id="MobiDB-lite"/>
    </source>
</evidence>
<sequence length="77" mass="8461">MNTDPWSECASQSKVYRMLGWEYRRPERVPAACPFKPAANKTEGVAGESKPVANPHVASANPLVEPQSATTEMKKDD</sequence>
<name>A0A9R0YX88_TRITD</name>
<dbReference type="Proteomes" id="UP000324705">
    <property type="component" value="Chromosome 6B"/>
</dbReference>
<dbReference type="AlphaFoldDB" id="A0A9R0YX88"/>
<organism evidence="2 3">
    <name type="scientific">Triticum turgidum subsp. durum</name>
    <name type="common">Durum wheat</name>
    <name type="synonym">Triticum durum</name>
    <dbReference type="NCBI Taxonomy" id="4567"/>
    <lineage>
        <taxon>Eukaryota</taxon>
        <taxon>Viridiplantae</taxon>
        <taxon>Streptophyta</taxon>
        <taxon>Embryophyta</taxon>
        <taxon>Tracheophyta</taxon>
        <taxon>Spermatophyta</taxon>
        <taxon>Magnoliopsida</taxon>
        <taxon>Liliopsida</taxon>
        <taxon>Poales</taxon>
        <taxon>Poaceae</taxon>
        <taxon>BOP clade</taxon>
        <taxon>Pooideae</taxon>
        <taxon>Triticodae</taxon>
        <taxon>Triticeae</taxon>
        <taxon>Triticinae</taxon>
        <taxon>Triticum</taxon>
    </lineage>
</organism>
<dbReference type="Gramene" id="TRITD6Bv1G223240.1">
    <property type="protein sequence ID" value="TRITD6Bv1G223240.1"/>
    <property type="gene ID" value="TRITD6Bv1G223240"/>
</dbReference>
<reference evidence="2 3" key="1">
    <citation type="submission" date="2017-09" db="EMBL/GenBank/DDBJ databases">
        <authorList>
            <consortium name="International Durum Wheat Genome Sequencing Consortium (IDWGSC)"/>
            <person name="Milanesi L."/>
        </authorList>
    </citation>
    <scope>NUCLEOTIDE SEQUENCE [LARGE SCALE GENOMIC DNA]</scope>
    <source>
        <strain evidence="3">cv. Svevo</strain>
    </source>
</reference>
<dbReference type="PANTHER" id="PTHR37756:SF1">
    <property type="entry name" value="TRANSMEMBRANE PROTEIN"/>
    <property type="match status" value="1"/>
</dbReference>
<dbReference type="PANTHER" id="PTHR37756">
    <property type="entry name" value="TRANSMEMBRANE PROTEIN"/>
    <property type="match status" value="1"/>
</dbReference>
<keyword evidence="3" id="KW-1185">Reference proteome</keyword>
<protein>
    <submittedName>
        <fullName evidence="2">Uncharacterized protein</fullName>
    </submittedName>
</protein>
<feature type="region of interest" description="Disordered" evidence="1">
    <location>
        <begin position="41"/>
        <end position="77"/>
    </location>
</feature>
<evidence type="ECO:0000313" key="2">
    <source>
        <dbReference type="EMBL" id="VAI63425.1"/>
    </source>
</evidence>
<accession>A0A9R0YX88</accession>
<proteinExistence type="predicted"/>
<dbReference type="OMA" id="PWSECAS"/>
<gene>
    <name evidence="2" type="ORF">TRITD_6Bv1G223240</name>
</gene>